<evidence type="ECO:0000256" key="1">
    <source>
        <dbReference type="SAM" id="MobiDB-lite"/>
    </source>
</evidence>
<feature type="region of interest" description="Disordered" evidence="1">
    <location>
        <begin position="55"/>
        <end position="173"/>
    </location>
</feature>
<reference evidence="2" key="1">
    <citation type="submission" date="2021-12" db="EMBL/GenBank/DDBJ databases">
        <authorList>
            <person name="King R."/>
        </authorList>
    </citation>
    <scope>NUCLEOTIDE SEQUENCE</scope>
</reference>
<organism evidence="2 3">
    <name type="scientific">Bemisia tabaci</name>
    <name type="common">Sweetpotato whitefly</name>
    <name type="synonym">Aleurodes tabaci</name>
    <dbReference type="NCBI Taxonomy" id="7038"/>
    <lineage>
        <taxon>Eukaryota</taxon>
        <taxon>Metazoa</taxon>
        <taxon>Ecdysozoa</taxon>
        <taxon>Arthropoda</taxon>
        <taxon>Hexapoda</taxon>
        <taxon>Insecta</taxon>
        <taxon>Pterygota</taxon>
        <taxon>Neoptera</taxon>
        <taxon>Paraneoptera</taxon>
        <taxon>Hemiptera</taxon>
        <taxon>Sternorrhyncha</taxon>
        <taxon>Aleyrodoidea</taxon>
        <taxon>Aleyrodidae</taxon>
        <taxon>Aleyrodinae</taxon>
        <taxon>Bemisia</taxon>
    </lineage>
</organism>
<feature type="compositionally biased region" description="Low complexity" evidence="1">
    <location>
        <begin position="92"/>
        <end position="110"/>
    </location>
</feature>
<evidence type="ECO:0000313" key="2">
    <source>
        <dbReference type="EMBL" id="CAH0382536.1"/>
    </source>
</evidence>
<accession>A0A9P0A255</accession>
<dbReference type="EMBL" id="OU963862">
    <property type="protein sequence ID" value="CAH0382536.1"/>
    <property type="molecule type" value="Genomic_DNA"/>
</dbReference>
<keyword evidence="3" id="KW-1185">Reference proteome</keyword>
<evidence type="ECO:0000313" key="3">
    <source>
        <dbReference type="Proteomes" id="UP001152759"/>
    </source>
</evidence>
<proteinExistence type="predicted"/>
<dbReference type="Proteomes" id="UP001152759">
    <property type="component" value="Chromosome 1"/>
</dbReference>
<protein>
    <submittedName>
        <fullName evidence="2">Uncharacterized protein</fullName>
    </submittedName>
</protein>
<dbReference type="AlphaFoldDB" id="A0A9P0A255"/>
<name>A0A9P0A255_BEMTA</name>
<feature type="compositionally biased region" description="Polar residues" evidence="1">
    <location>
        <begin position="132"/>
        <end position="146"/>
    </location>
</feature>
<sequence length="245" mass="27541">MRKFVFLVPQSYESEQACILSELILGFPDFCSTIFVSTVNFLSMKQTLHCFLSKSGKKRRRERQNEEQESDESNPALFSPPVYEEHDDIPGPSHSSLPSEDPSSAPGPSRSSPPPEEPSYAPVSPDERTFFNIVSDNETDDSSVCSKDTLYSDGSNDNDNDNDNALQSPQPEDPSVLMEKFLSEWAFEANVNHRQLSLLCHGLRSNHPECFLKLHLDAQTYFETPRSKLALRDMQALNSATPGKY</sequence>
<gene>
    <name evidence="2" type="ORF">BEMITA_LOCUS2073</name>
</gene>